<keyword evidence="4" id="KW-1185">Reference proteome</keyword>
<evidence type="ECO:0000313" key="4">
    <source>
        <dbReference type="Proteomes" id="UP000001558"/>
    </source>
</evidence>
<dbReference type="Proteomes" id="UP000001558">
    <property type="component" value="Chromosome"/>
</dbReference>
<dbReference type="SUPFAM" id="SSF82771">
    <property type="entry name" value="GIY-YIG endonuclease"/>
    <property type="match status" value="1"/>
</dbReference>
<comment type="similarity">
    <text evidence="1">Belongs to the UPF0213 family.</text>
</comment>
<evidence type="ECO:0000313" key="3">
    <source>
        <dbReference type="EMBL" id="ABO21911.1"/>
    </source>
</evidence>
<dbReference type="InterPro" id="IPR035901">
    <property type="entry name" value="GIY-YIG_endonuc_sf"/>
</dbReference>
<dbReference type="eggNOG" id="COG2827">
    <property type="taxonomic scope" value="Bacteria"/>
</dbReference>
<proteinExistence type="inferred from homology"/>
<dbReference type="AlphaFoldDB" id="A3Q8W3"/>
<protein>
    <submittedName>
        <fullName evidence="3">Excinuclease ABC, C subunit domain protein</fullName>
    </submittedName>
</protein>
<gene>
    <name evidence="3" type="ordered locus">Shew_0038</name>
</gene>
<dbReference type="EMBL" id="CP000606">
    <property type="protein sequence ID" value="ABO21911.1"/>
    <property type="molecule type" value="Genomic_DNA"/>
</dbReference>
<dbReference type="InterPro" id="IPR000305">
    <property type="entry name" value="GIY-YIG_endonuc"/>
</dbReference>
<evidence type="ECO:0000259" key="2">
    <source>
        <dbReference type="PROSITE" id="PS50164"/>
    </source>
</evidence>
<dbReference type="InterPro" id="IPR050190">
    <property type="entry name" value="UPF0213_domain"/>
</dbReference>
<evidence type="ECO:0000256" key="1">
    <source>
        <dbReference type="ARBA" id="ARBA00007435"/>
    </source>
</evidence>
<dbReference type="HOGENOM" id="CLU_135650_0_1_6"/>
<name>A3Q8W3_SHELP</name>
<dbReference type="CDD" id="cd10456">
    <property type="entry name" value="GIY-YIG_UPF0213"/>
    <property type="match status" value="1"/>
</dbReference>
<dbReference type="PANTHER" id="PTHR34477">
    <property type="entry name" value="UPF0213 PROTEIN YHBQ"/>
    <property type="match status" value="1"/>
</dbReference>
<organism evidence="3 4">
    <name type="scientific">Shewanella loihica (strain ATCC BAA-1088 / PV-4)</name>
    <dbReference type="NCBI Taxonomy" id="323850"/>
    <lineage>
        <taxon>Bacteria</taxon>
        <taxon>Pseudomonadati</taxon>
        <taxon>Pseudomonadota</taxon>
        <taxon>Gammaproteobacteria</taxon>
        <taxon>Alteromonadales</taxon>
        <taxon>Shewanellaceae</taxon>
        <taxon>Shewanella</taxon>
    </lineage>
</organism>
<dbReference type="PROSITE" id="PS50164">
    <property type="entry name" value="GIY_YIG"/>
    <property type="match status" value="1"/>
</dbReference>
<dbReference type="KEGG" id="slo:Shew_0038"/>
<accession>A3Q8W3</accession>
<dbReference type="Pfam" id="PF01541">
    <property type="entry name" value="GIY-YIG"/>
    <property type="match status" value="1"/>
</dbReference>
<dbReference type="STRING" id="323850.Shew_0038"/>
<reference evidence="3 4" key="1">
    <citation type="submission" date="2007-03" db="EMBL/GenBank/DDBJ databases">
        <title>Complete sequence of Shewanella loihica PV-4.</title>
        <authorList>
            <consortium name="US DOE Joint Genome Institute"/>
            <person name="Copeland A."/>
            <person name="Lucas S."/>
            <person name="Lapidus A."/>
            <person name="Barry K."/>
            <person name="Detter J.C."/>
            <person name="Glavina del Rio T."/>
            <person name="Hammon N."/>
            <person name="Israni S."/>
            <person name="Dalin E."/>
            <person name="Tice H."/>
            <person name="Pitluck S."/>
            <person name="Chain P."/>
            <person name="Malfatti S."/>
            <person name="Shin M."/>
            <person name="Vergez L."/>
            <person name="Schmutz J."/>
            <person name="Larimer F."/>
            <person name="Land M."/>
            <person name="Hauser L."/>
            <person name="Kyrpides N."/>
            <person name="Mikhailova N."/>
            <person name="Romine M.F."/>
            <person name="Serres G."/>
            <person name="Fredrickson J."/>
            <person name="Tiedje J."/>
            <person name="Richardson P."/>
        </authorList>
    </citation>
    <scope>NUCLEOTIDE SEQUENCE [LARGE SCALE GENOMIC DNA]</scope>
    <source>
        <strain evidence="4">ATCC BAA-1088 / PV-4</strain>
    </source>
</reference>
<feature type="domain" description="GIY-YIG" evidence="2">
    <location>
        <begin position="9"/>
        <end position="86"/>
    </location>
</feature>
<dbReference type="PANTHER" id="PTHR34477:SF1">
    <property type="entry name" value="UPF0213 PROTEIN YHBQ"/>
    <property type="match status" value="1"/>
</dbReference>
<dbReference type="Gene3D" id="3.40.1440.10">
    <property type="entry name" value="GIY-YIG endonuclease"/>
    <property type="match status" value="1"/>
</dbReference>
<sequence>MPQEKLASTTWSLYMIRCANGHLYTGITTDIDRRFKEHSDNGPKTAKYLRGKGPLTLVYHEQVGCRSDALKREIAVKRLTKTQKVALIHFDANGECP</sequence>